<dbReference type="GO" id="GO:0005680">
    <property type="term" value="C:anaphase-promoting complex"/>
    <property type="evidence" value="ECO:0007669"/>
    <property type="project" value="InterPro"/>
</dbReference>
<keyword evidence="4" id="KW-0498">Mitosis</keyword>
<dbReference type="InterPro" id="IPR048971">
    <property type="entry name" value="Apc1_3rd"/>
</dbReference>
<name>A0A0L0GEK2_9EUKA</name>
<dbReference type="RefSeq" id="XP_014161347.1">
    <property type="nucleotide sequence ID" value="XM_014305872.1"/>
</dbReference>
<sequence>MLGGKLRPSEIKEDKDYRIKEGERINTDITAHAATLALGLIYLKTGNRSISSRLDVPTTFHQLEYVRADLLLLRVLSRSLILWEEIEATSQWVTSQIPSVVTDLLNAAPKDRAKFLGPRGYNSAEARLPIARQVWMYMITGSCFAIGLKFAGSADADAQRVLRLYAIHVLSARPADFDQSPNILTSCALVCLNALCMVMAGTGDLPTMRLILRFKKEMHRSYGSSMSLNMGLGLLFVGSGMCSLSTSNEAIAALICSFYPMFPENPTDNRYHLQAFRHLFVLALESRTVIPRETDGGAAVSVPLIITMRNGCTRKVVAPCVLPELMYMKMISVDSPRYHPIHIPVTPDTRLTRLCALVVQRRTGFLPYRDDPNGIRRASHPKLLETSQRAQLMRMVRAYTLDATLLAYAETLLGRAEENESFIAILSECLASGTPELLSSYLAINHTLKMARTTPCIHSLQNLRLARAFYAHRRICEKPPLMLQSYLDYVHQQVSSALISPSPNLDSEIVQSLRSVYFFGGAVGPNKDVQAIRDAYAHHTEQLPPISAMSRLATEFSSLSPDTLLSVMDSVTGVPIL</sequence>
<dbReference type="GO" id="GO:0031145">
    <property type="term" value="P:anaphase-promoting complex-dependent catabolic process"/>
    <property type="evidence" value="ECO:0007669"/>
    <property type="project" value="TreeGrafter"/>
</dbReference>
<reference evidence="8 9" key="1">
    <citation type="submission" date="2011-02" db="EMBL/GenBank/DDBJ databases">
        <title>The Genome Sequence of Sphaeroforma arctica JP610.</title>
        <authorList>
            <consortium name="The Broad Institute Genome Sequencing Platform"/>
            <person name="Russ C."/>
            <person name="Cuomo C."/>
            <person name="Young S.K."/>
            <person name="Zeng Q."/>
            <person name="Gargeya S."/>
            <person name="Alvarado L."/>
            <person name="Berlin A."/>
            <person name="Chapman S.B."/>
            <person name="Chen Z."/>
            <person name="Freedman E."/>
            <person name="Gellesch M."/>
            <person name="Goldberg J."/>
            <person name="Griggs A."/>
            <person name="Gujja S."/>
            <person name="Heilman E."/>
            <person name="Heiman D."/>
            <person name="Howarth C."/>
            <person name="Mehta T."/>
            <person name="Neiman D."/>
            <person name="Pearson M."/>
            <person name="Roberts A."/>
            <person name="Saif S."/>
            <person name="Shea T."/>
            <person name="Shenoy N."/>
            <person name="Sisk P."/>
            <person name="Stolte C."/>
            <person name="Sykes S."/>
            <person name="White J."/>
            <person name="Yandava C."/>
            <person name="Burger G."/>
            <person name="Gray M.W."/>
            <person name="Holland P.W.H."/>
            <person name="King N."/>
            <person name="Lang F.B.F."/>
            <person name="Roger A.J."/>
            <person name="Ruiz-Trillo I."/>
            <person name="Haas B."/>
            <person name="Nusbaum C."/>
            <person name="Birren B."/>
        </authorList>
    </citation>
    <scope>NUCLEOTIDE SEQUENCE [LARGE SCALE GENOMIC DNA]</scope>
    <source>
        <strain evidence="8 9">JP610</strain>
    </source>
</reference>
<evidence type="ECO:0000259" key="7">
    <source>
        <dbReference type="Pfam" id="PF21282"/>
    </source>
</evidence>
<proteinExistence type="inferred from homology"/>
<evidence type="ECO:0000256" key="2">
    <source>
        <dbReference type="ARBA" id="ARBA00022618"/>
    </source>
</evidence>
<dbReference type="AlphaFoldDB" id="A0A0L0GEK2"/>
<evidence type="ECO:0000256" key="3">
    <source>
        <dbReference type="ARBA" id="ARBA00022737"/>
    </source>
</evidence>
<dbReference type="GO" id="GO:0070979">
    <property type="term" value="P:protein K11-linked ubiquitination"/>
    <property type="evidence" value="ECO:0007669"/>
    <property type="project" value="TreeGrafter"/>
</dbReference>
<comment type="similarity">
    <text evidence="1">Belongs to the APC1 family.</text>
</comment>
<feature type="domain" description="Anaphase-promoting complex subunit 1 C-terminal" evidence="6">
    <location>
        <begin position="395"/>
        <end position="507"/>
    </location>
</feature>
<dbReference type="EMBL" id="KQ241609">
    <property type="protein sequence ID" value="KNC87445.1"/>
    <property type="molecule type" value="Genomic_DNA"/>
</dbReference>
<dbReference type="InterPro" id="IPR024990">
    <property type="entry name" value="Apc1"/>
</dbReference>
<dbReference type="PANTHER" id="PTHR12827">
    <property type="entry name" value="MEIOTIC CHECKPOINT REGULATOR TSG24 FAMILY MEMBER"/>
    <property type="match status" value="1"/>
</dbReference>
<dbReference type="InterPro" id="IPR011989">
    <property type="entry name" value="ARM-like"/>
</dbReference>
<dbReference type="GO" id="GO:0007091">
    <property type="term" value="P:metaphase/anaphase transition of mitotic cell cycle"/>
    <property type="evidence" value="ECO:0007669"/>
    <property type="project" value="TreeGrafter"/>
</dbReference>
<dbReference type="InterPro" id="IPR041221">
    <property type="entry name" value="APC1_C"/>
</dbReference>
<dbReference type="eggNOG" id="KOG1858">
    <property type="taxonomic scope" value="Eukaryota"/>
</dbReference>
<dbReference type="Pfam" id="PF18122">
    <property type="entry name" value="APC1_C"/>
    <property type="match status" value="1"/>
</dbReference>
<dbReference type="GO" id="GO:0051301">
    <property type="term" value="P:cell division"/>
    <property type="evidence" value="ECO:0007669"/>
    <property type="project" value="UniProtKB-KW"/>
</dbReference>
<evidence type="ECO:0000256" key="4">
    <source>
        <dbReference type="ARBA" id="ARBA00022776"/>
    </source>
</evidence>
<protein>
    <submittedName>
        <fullName evidence="8">Uncharacterized protein</fullName>
    </submittedName>
</protein>
<keyword evidence="2" id="KW-0132">Cell division</keyword>
<dbReference type="GeneID" id="25900931"/>
<feature type="domain" description="Anaphase-promoting complex subunit 1 beta-sandwich" evidence="7">
    <location>
        <begin position="287"/>
        <end position="349"/>
    </location>
</feature>
<evidence type="ECO:0000256" key="5">
    <source>
        <dbReference type="ARBA" id="ARBA00023306"/>
    </source>
</evidence>
<dbReference type="STRING" id="667725.A0A0L0GEK2"/>
<dbReference type="GO" id="GO:0060090">
    <property type="term" value="F:molecular adaptor activity"/>
    <property type="evidence" value="ECO:0007669"/>
    <property type="project" value="TreeGrafter"/>
</dbReference>
<dbReference type="Gene3D" id="1.25.10.10">
    <property type="entry name" value="Leucine-rich Repeat Variant"/>
    <property type="match status" value="1"/>
</dbReference>
<accession>A0A0L0GEK2</accession>
<dbReference type="Proteomes" id="UP000054560">
    <property type="component" value="Unassembled WGS sequence"/>
</dbReference>
<evidence type="ECO:0000313" key="8">
    <source>
        <dbReference type="EMBL" id="KNC87445.1"/>
    </source>
</evidence>
<organism evidence="8 9">
    <name type="scientific">Sphaeroforma arctica JP610</name>
    <dbReference type="NCBI Taxonomy" id="667725"/>
    <lineage>
        <taxon>Eukaryota</taxon>
        <taxon>Ichthyosporea</taxon>
        <taxon>Ichthyophonida</taxon>
        <taxon>Sphaeroforma</taxon>
    </lineage>
</organism>
<keyword evidence="9" id="KW-1185">Reference proteome</keyword>
<keyword evidence="3" id="KW-0677">Repeat</keyword>
<evidence type="ECO:0000259" key="6">
    <source>
        <dbReference type="Pfam" id="PF18122"/>
    </source>
</evidence>
<dbReference type="PANTHER" id="PTHR12827:SF3">
    <property type="entry name" value="ANAPHASE-PROMOTING COMPLEX SUBUNIT 1"/>
    <property type="match status" value="1"/>
</dbReference>
<evidence type="ECO:0000313" key="9">
    <source>
        <dbReference type="Proteomes" id="UP000054560"/>
    </source>
</evidence>
<keyword evidence="5" id="KW-0131">Cell cycle</keyword>
<gene>
    <name evidence="8" type="ORF">SARC_00427</name>
</gene>
<dbReference type="Pfam" id="PF21282">
    <property type="entry name" value="APC1_3rd"/>
    <property type="match status" value="1"/>
</dbReference>
<dbReference type="OrthoDB" id="26401at2759"/>
<evidence type="ECO:0000256" key="1">
    <source>
        <dbReference type="ARBA" id="ARBA00010547"/>
    </source>
</evidence>